<evidence type="ECO:0000256" key="1">
    <source>
        <dbReference type="ARBA" id="ARBA00004123"/>
    </source>
</evidence>
<dbReference type="GO" id="GO:0032210">
    <property type="term" value="P:regulation of telomere maintenance via telomerase"/>
    <property type="evidence" value="ECO:0007669"/>
    <property type="project" value="TreeGrafter"/>
</dbReference>
<reference evidence="11" key="1">
    <citation type="journal article" date="2021" name="Cell">
        <title>Tracing the genetic footprints of vertebrate landing in non-teleost ray-finned fishes.</title>
        <authorList>
            <person name="Bi X."/>
            <person name="Wang K."/>
            <person name="Yang L."/>
            <person name="Pan H."/>
            <person name="Jiang H."/>
            <person name="Wei Q."/>
            <person name="Fang M."/>
            <person name="Yu H."/>
            <person name="Zhu C."/>
            <person name="Cai Y."/>
            <person name="He Y."/>
            <person name="Gan X."/>
            <person name="Zeng H."/>
            <person name="Yu D."/>
            <person name="Zhu Y."/>
            <person name="Jiang H."/>
            <person name="Qiu Q."/>
            <person name="Yang H."/>
            <person name="Zhang Y.E."/>
            <person name="Wang W."/>
            <person name="Zhu M."/>
            <person name="He S."/>
            <person name="Zhang G."/>
        </authorList>
    </citation>
    <scope>NUCLEOTIDE SEQUENCE</scope>
    <source>
        <strain evidence="11">Allg_001</strain>
    </source>
</reference>
<dbReference type="SMART" id="SM00976">
    <property type="entry name" value="Telo_bind"/>
    <property type="match status" value="1"/>
</dbReference>
<evidence type="ECO:0000313" key="12">
    <source>
        <dbReference type="Proteomes" id="UP000736164"/>
    </source>
</evidence>
<dbReference type="FunFam" id="2.40.50.140:FF:000138">
    <property type="entry name" value="Protection of telomeres 1 homolog"/>
    <property type="match status" value="1"/>
</dbReference>
<name>A0A8J7NN96_ATRSP</name>
<dbReference type="Pfam" id="PF02765">
    <property type="entry name" value="POT1"/>
    <property type="match status" value="1"/>
</dbReference>
<dbReference type="SUPFAM" id="SSF50249">
    <property type="entry name" value="Nucleic acid-binding proteins"/>
    <property type="match status" value="2"/>
</dbReference>
<keyword evidence="6" id="KW-0779">Telomere</keyword>
<dbReference type="CDD" id="cd20374">
    <property type="entry name" value="Pot1C"/>
    <property type="match status" value="1"/>
</dbReference>
<feature type="non-terminal residue" evidence="11">
    <location>
        <position position="1"/>
    </location>
</feature>
<dbReference type="GO" id="GO:0098505">
    <property type="term" value="F:G-rich strand telomeric DNA binding"/>
    <property type="evidence" value="ECO:0007669"/>
    <property type="project" value="TreeGrafter"/>
</dbReference>
<dbReference type="InterPro" id="IPR032042">
    <property type="entry name" value="POT1PC"/>
</dbReference>
<dbReference type="PANTHER" id="PTHR14513:SF0">
    <property type="entry name" value="PROTECTION OF TELOMERES PROTEIN 1"/>
    <property type="match status" value="1"/>
</dbReference>
<feature type="domain" description="Telomeric single stranded DNA binding POT1/Cdc13" evidence="10">
    <location>
        <begin position="162"/>
        <end position="292"/>
    </location>
</feature>
<dbReference type="Pfam" id="PF16686">
    <property type="entry name" value="POT1PC"/>
    <property type="match status" value="1"/>
</dbReference>
<evidence type="ECO:0000256" key="2">
    <source>
        <dbReference type="ARBA" id="ARBA00004574"/>
    </source>
</evidence>
<dbReference type="InterPro" id="IPR028389">
    <property type="entry name" value="POT1"/>
</dbReference>
<proteinExistence type="inferred from homology"/>
<dbReference type="Pfam" id="PF21375">
    <property type="entry name" value="POT1_C_insert"/>
    <property type="match status" value="1"/>
</dbReference>
<comment type="subcellular location">
    <subcellularLocation>
        <location evidence="2">Chromosome</location>
        <location evidence="2">Telomere</location>
    </subcellularLocation>
    <subcellularLocation>
        <location evidence="1">Nucleus</location>
    </subcellularLocation>
</comment>
<dbReference type="GO" id="GO:0000783">
    <property type="term" value="C:nuclear telomere cap complex"/>
    <property type="evidence" value="ECO:0007669"/>
    <property type="project" value="TreeGrafter"/>
</dbReference>
<dbReference type="Proteomes" id="UP000736164">
    <property type="component" value="Unassembled WGS sequence"/>
</dbReference>
<evidence type="ECO:0000313" key="11">
    <source>
        <dbReference type="EMBL" id="MBN3316767.1"/>
    </source>
</evidence>
<dbReference type="FunFam" id="2.40.50.140:FF:000119">
    <property type="entry name" value="Protection of telomeres 1 homolog"/>
    <property type="match status" value="1"/>
</dbReference>
<evidence type="ECO:0000256" key="5">
    <source>
        <dbReference type="ARBA" id="ARBA00022454"/>
    </source>
</evidence>
<keyword evidence="12" id="KW-1185">Reference proteome</keyword>
<evidence type="ECO:0000256" key="7">
    <source>
        <dbReference type="ARBA" id="ARBA00023125"/>
    </source>
</evidence>
<evidence type="ECO:0000256" key="8">
    <source>
        <dbReference type="ARBA" id="ARBA00023242"/>
    </source>
</evidence>
<sequence>MSVHILTGDAQIPSTLQRIYIKDLSHDSQCTDKYVKGTVIMKHNLIALTRGEDMLKAVIEEHAHQHTKLSETTSINVFSFGKLAKDFSDKINQGDTIVITGFRLGMSPTVNKDKRHLCQIELEERRATIYVCPATFCGQSSSVDSTRTSEHSANNPKPKYTYVPLNELKPGEVANVYGIVTFFKQPFQTKGTDYCLVLTITDESGVKLGCSIFNEKLETLPQIYKIGDIVRFHRIKSLLFNSKLSGMTSLGFSALTFDGRVGTPVCPRTSSKTYHFGEEDRRIVEKLRQWAATIYPNSEISLATVQPKSFFDLTCQLLAKAEISRACVLLKVWDGTKCPHRLLKILVEPSAIEGNMAAIQDLQDLIVEILVYDNHVEVAKKLKPGMYLRIYNLHAKLQASGTKEQTSNECHLGFHLHGGTSYGRGIKVLPEDSSDVQELKKALESANPEDTMDDLTLLNACCASVQKHTGRLIGFRENWLRSVWVWLSGFVPVCLVMDWRLIQAIENSLNAELSPYQEDPLTVLTCHHTVKSDLLNNVKNSTPPQKFHIKAKLKSYQPDKLYQSVKLYCPKCKRLQEIPDDETIGSLFQEALNLPVLSSDSWYETFLWESSTDVGRKVAVHFVNVLGSEEHLLTLVQGATLEEVCRLSTKFESIIPIKFSEDQMTLLDLSAPFLIQGKKWSYGCKHCSCVKNISLYLEQEMVWEPENTAEVLGVELLQYVFLMKFELDDGTASLDAILWEDAEKFFQMLPVEVMVNRAMQEKMQMTMATLCPPGKHFDELPWLEFCIGTYTTDENEDHNVYYQIFDTMVAEKL</sequence>
<comment type="similarity">
    <text evidence="3">Belongs to the telombin family.</text>
</comment>
<dbReference type="InterPro" id="IPR011564">
    <property type="entry name" value="Telomer_end-bd_POT1/Cdc13"/>
</dbReference>
<evidence type="ECO:0000256" key="9">
    <source>
        <dbReference type="ARBA" id="ARBA00084040"/>
    </source>
</evidence>
<evidence type="ECO:0000256" key="6">
    <source>
        <dbReference type="ARBA" id="ARBA00022895"/>
    </source>
</evidence>
<dbReference type="PANTHER" id="PTHR14513">
    <property type="entry name" value="PROTECTION OF TELOMERES 1"/>
    <property type="match status" value="1"/>
</dbReference>
<dbReference type="Gene3D" id="2.40.50.140">
    <property type="entry name" value="Nucleic acid-binding proteins"/>
    <property type="match status" value="2"/>
</dbReference>
<dbReference type="CDD" id="cd04498">
    <property type="entry name" value="hPOT1_OB2"/>
    <property type="match status" value="1"/>
</dbReference>
<dbReference type="InterPro" id="IPR048953">
    <property type="entry name" value="POT1_C_insert"/>
</dbReference>
<organism evidence="11 12">
    <name type="scientific">Atractosteus spatula</name>
    <name type="common">Alligator gar</name>
    <name type="synonym">Lepisosteus spatula</name>
    <dbReference type="NCBI Taxonomy" id="7917"/>
    <lineage>
        <taxon>Eukaryota</taxon>
        <taxon>Metazoa</taxon>
        <taxon>Chordata</taxon>
        <taxon>Craniata</taxon>
        <taxon>Vertebrata</taxon>
        <taxon>Euteleostomi</taxon>
        <taxon>Actinopterygii</taxon>
        <taxon>Neopterygii</taxon>
        <taxon>Holostei</taxon>
        <taxon>Semionotiformes</taxon>
        <taxon>Lepisosteidae</taxon>
        <taxon>Atractosteus</taxon>
    </lineage>
</organism>
<evidence type="ECO:0000256" key="4">
    <source>
        <dbReference type="ARBA" id="ARBA00015253"/>
    </source>
</evidence>
<evidence type="ECO:0000256" key="3">
    <source>
        <dbReference type="ARBA" id="ARBA00008442"/>
    </source>
</evidence>
<comment type="caution">
    <text evidence="11">The sequence shown here is derived from an EMBL/GenBank/DDBJ whole genome shotgun (WGS) entry which is preliminary data.</text>
</comment>
<keyword evidence="7" id="KW-0238">DNA-binding</keyword>
<dbReference type="GO" id="GO:0016233">
    <property type="term" value="P:telomere capping"/>
    <property type="evidence" value="ECO:0007669"/>
    <property type="project" value="TreeGrafter"/>
</dbReference>
<keyword evidence="5" id="KW-0158">Chromosome</keyword>
<keyword evidence="8" id="KW-0539">Nucleus</keyword>
<gene>
    <name evidence="11" type="primary">Pot1</name>
    <name evidence="11" type="ORF">GTO95_0009162</name>
</gene>
<dbReference type="GO" id="GO:0010521">
    <property type="term" value="F:telomerase inhibitor activity"/>
    <property type="evidence" value="ECO:0007669"/>
    <property type="project" value="TreeGrafter"/>
</dbReference>
<accession>A0A8J7NN96</accession>
<dbReference type="InterPro" id="IPR012340">
    <property type="entry name" value="NA-bd_OB-fold"/>
</dbReference>
<dbReference type="EMBL" id="JAAWVO010031315">
    <property type="protein sequence ID" value="MBN3316767.1"/>
    <property type="molecule type" value="Genomic_DNA"/>
</dbReference>
<feature type="non-terminal residue" evidence="11">
    <location>
        <position position="813"/>
    </location>
</feature>
<protein>
    <recommendedName>
        <fullName evidence="4">Protection of telomeres protein 1</fullName>
    </recommendedName>
    <alternativeName>
        <fullName evidence="9">POT1-like telomere end-binding protein</fullName>
    </alternativeName>
</protein>
<dbReference type="AlphaFoldDB" id="A0A8J7NN96"/>
<evidence type="ECO:0000259" key="10">
    <source>
        <dbReference type="SMART" id="SM00976"/>
    </source>
</evidence>
<dbReference type="GO" id="GO:0005654">
    <property type="term" value="C:nucleoplasm"/>
    <property type="evidence" value="ECO:0007669"/>
    <property type="project" value="UniProtKB-ARBA"/>
</dbReference>
<dbReference type="CDD" id="cd04497">
    <property type="entry name" value="hPOT1_OB1_like"/>
    <property type="match status" value="1"/>
</dbReference>